<accession>A0A976AAQ0</accession>
<dbReference type="Proteomes" id="UP000257016">
    <property type="component" value="Unassembled WGS sequence"/>
</dbReference>
<proteinExistence type="predicted"/>
<name>A0A976AAQ0_9BURK</name>
<evidence type="ECO:0000313" key="2">
    <source>
        <dbReference type="Proteomes" id="UP000257016"/>
    </source>
</evidence>
<dbReference type="AlphaFoldDB" id="A0A976AAQ0"/>
<sequence>MDFGNNWNWRGSDVHHYPRAQREQGAVVLKRRILTHVFQVMARTEGAARARYDNAFDLSVFRDSQEFHFKCSKKLLRQAVHRSGAIQLQSYDARLVAAY</sequence>
<reference evidence="1 2" key="1">
    <citation type="submission" date="2018-01" db="EMBL/GenBank/DDBJ databases">
        <authorList>
            <person name="Clerissi C."/>
        </authorList>
    </citation>
    <scope>NUCLEOTIDE SEQUENCE [LARGE SCALE GENOMIC DNA]</scope>
    <source>
        <strain evidence="1">Cupriavidus taiwanensis LMG 19430</strain>
    </source>
</reference>
<evidence type="ECO:0000313" key="1">
    <source>
        <dbReference type="EMBL" id="SOY71854.1"/>
    </source>
</evidence>
<protein>
    <submittedName>
        <fullName evidence="1">Uncharacterized protein</fullName>
    </submittedName>
</protein>
<dbReference type="EMBL" id="OFSN01000019">
    <property type="protein sequence ID" value="SOY71854.1"/>
    <property type="molecule type" value="Genomic_DNA"/>
</dbReference>
<organism evidence="1 2">
    <name type="scientific">Cupriavidus taiwanensis</name>
    <dbReference type="NCBI Taxonomy" id="164546"/>
    <lineage>
        <taxon>Bacteria</taxon>
        <taxon>Pseudomonadati</taxon>
        <taxon>Pseudomonadota</taxon>
        <taxon>Betaproteobacteria</taxon>
        <taxon>Burkholderiales</taxon>
        <taxon>Burkholderiaceae</taxon>
        <taxon>Cupriavidus</taxon>
    </lineage>
</organism>
<gene>
    <name evidence="1" type="ORF">CBM2586_B130574</name>
</gene>
<comment type="caution">
    <text evidence="1">The sequence shown here is derived from an EMBL/GenBank/DDBJ whole genome shotgun (WGS) entry which is preliminary data.</text>
</comment>